<dbReference type="OrthoDB" id="759561at2"/>
<evidence type="ECO:0000313" key="1">
    <source>
        <dbReference type="EMBL" id="SFM97801.1"/>
    </source>
</evidence>
<dbReference type="Proteomes" id="UP000198769">
    <property type="component" value="Unassembled WGS sequence"/>
</dbReference>
<dbReference type="PROSITE" id="PS51257">
    <property type="entry name" value="PROKAR_LIPOPROTEIN"/>
    <property type="match status" value="1"/>
</dbReference>
<evidence type="ECO:0000313" key="2">
    <source>
        <dbReference type="Proteomes" id="UP000198769"/>
    </source>
</evidence>
<sequence>MIKQLFLCLSGILFLASCKNNETRPSASADTEITKKVNQLYTEYDGSKKSIYNQSFSDSLFSPELKKTLENAIHASEADIERVKKSDHPDEKPLLFEGAVFSSLYEGYTGYKIKSVTIDPSGTSADAAVELEYTLSPPKIKWTDHVQLINSGQGWKIDNIRFDTIGNAKDLKTSLKEFTQNATQ</sequence>
<reference evidence="2" key="1">
    <citation type="submission" date="2016-10" db="EMBL/GenBank/DDBJ databases">
        <authorList>
            <person name="Varghese N."/>
            <person name="Submissions S."/>
        </authorList>
    </citation>
    <scope>NUCLEOTIDE SEQUENCE [LARGE SCALE GENOMIC DNA]</scope>
    <source>
        <strain evidence="2">DSM 25575</strain>
    </source>
</reference>
<proteinExistence type="predicted"/>
<gene>
    <name evidence="1" type="ORF">SAMN05421594_0049</name>
</gene>
<keyword evidence="2" id="KW-1185">Reference proteome</keyword>
<name>A0A1I4V9I5_CHROL</name>
<dbReference type="AlphaFoldDB" id="A0A1I4V9I5"/>
<dbReference type="RefSeq" id="WP_090021691.1">
    <property type="nucleotide sequence ID" value="NZ_FOVD01000001.1"/>
</dbReference>
<dbReference type="EMBL" id="FOVD01000001">
    <property type="protein sequence ID" value="SFM97801.1"/>
    <property type="molecule type" value="Genomic_DNA"/>
</dbReference>
<protein>
    <submittedName>
        <fullName evidence="1">Uncharacterized protein</fullName>
    </submittedName>
</protein>
<organism evidence="1 2">
    <name type="scientific">Chryseobacterium oleae</name>
    <dbReference type="NCBI Taxonomy" id="491207"/>
    <lineage>
        <taxon>Bacteria</taxon>
        <taxon>Pseudomonadati</taxon>
        <taxon>Bacteroidota</taxon>
        <taxon>Flavobacteriia</taxon>
        <taxon>Flavobacteriales</taxon>
        <taxon>Weeksellaceae</taxon>
        <taxon>Chryseobacterium group</taxon>
        <taxon>Chryseobacterium</taxon>
    </lineage>
</organism>
<accession>A0A1I4V9I5</accession>